<evidence type="ECO:0000313" key="1">
    <source>
        <dbReference type="EMBL" id="TDM14919.1"/>
    </source>
</evidence>
<proteinExistence type="predicted"/>
<accession>A0A4R6C277</accession>
<dbReference type="Proteomes" id="UP000294843">
    <property type="component" value="Unassembled WGS sequence"/>
</dbReference>
<keyword evidence="1" id="KW-0436">Ligase</keyword>
<keyword evidence="2" id="KW-1185">Reference proteome</keyword>
<name>A0A4R6C277_9STAP</name>
<dbReference type="PANTHER" id="PTHR36932:SF1">
    <property type="entry name" value="CAPSULAR POLYSACCHARIDE BIOSYNTHESIS PROTEIN"/>
    <property type="match status" value="1"/>
</dbReference>
<dbReference type="OrthoDB" id="580775at2"/>
<protein>
    <submittedName>
        <fullName evidence="1">Phenylacetate--CoA ligase family protein</fullName>
    </submittedName>
</protein>
<dbReference type="Gene3D" id="3.40.50.12780">
    <property type="entry name" value="N-terminal domain of ligase-like"/>
    <property type="match status" value="1"/>
</dbReference>
<dbReference type="GO" id="GO:0016874">
    <property type="term" value="F:ligase activity"/>
    <property type="evidence" value="ECO:0007669"/>
    <property type="project" value="UniProtKB-KW"/>
</dbReference>
<dbReference type="PANTHER" id="PTHR36932">
    <property type="entry name" value="CAPSULAR POLYSACCHARIDE BIOSYNTHESIS PROTEIN"/>
    <property type="match status" value="1"/>
</dbReference>
<comment type="caution">
    <text evidence="1">The sequence shown here is derived from an EMBL/GenBank/DDBJ whole genome shotgun (WGS) entry which is preliminary data.</text>
</comment>
<dbReference type="SUPFAM" id="SSF56801">
    <property type="entry name" value="Acetyl-CoA synthetase-like"/>
    <property type="match status" value="1"/>
</dbReference>
<reference evidence="1 2" key="1">
    <citation type="submission" date="2019-01" db="EMBL/GenBank/DDBJ databases">
        <title>Draft genome sequences of the type strains of six Macrococcus species.</title>
        <authorList>
            <person name="Mazhar S."/>
            <person name="Altermann E."/>
            <person name="Hill C."/>
            <person name="Mcauliffe O."/>
        </authorList>
    </citation>
    <scope>NUCLEOTIDE SEQUENCE [LARGE SCALE GENOMIC DNA]</scope>
    <source>
        <strain evidence="1 2">ATCC 51825</strain>
    </source>
</reference>
<dbReference type="AlphaFoldDB" id="A0A4R6C277"/>
<organism evidence="1 2">
    <name type="scientific">Macrococcus bovicus</name>
    <dbReference type="NCBI Taxonomy" id="69968"/>
    <lineage>
        <taxon>Bacteria</taxon>
        <taxon>Bacillati</taxon>
        <taxon>Bacillota</taxon>
        <taxon>Bacilli</taxon>
        <taxon>Bacillales</taxon>
        <taxon>Staphylococcaceae</taxon>
        <taxon>Macrococcus</taxon>
    </lineage>
</organism>
<dbReference type="InterPro" id="IPR042099">
    <property type="entry name" value="ANL_N_sf"/>
</dbReference>
<dbReference type="RefSeq" id="WP_133451109.1">
    <property type="nucleotide sequence ID" value="NZ_SCWF01000002.1"/>
</dbReference>
<dbReference type="EMBL" id="SCWF01000002">
    <property type="protein sequence ID" value="TDM14919.1"/>
    <property type="molecule type" value="Genomic_DNA"/>
</dbReference>
<gene>
    <name evidence="1" type="ORF">ERX55_02975</name>
</gene>
<dbReference type="InterPro" id="IPR053158">
    <property type="entry name" value="CapK_Type1_Caps_Biosynth"/>
</dbReference>
<evidence type="ECO:0000313" key="2">
    <source>
        <dbReference type="Proteomes" id="UP000294843"/>
    </source>
</evidence>
<sequence length="442" mass="51415">MHKIYYKSPVFIQHVMTSIYGYKLKKKRYTESYFKHLENYRKANITEEENVRQLVNHLKNNIPFYQKKLNIMPNSLKSLLDLPMTSKEDLRNELELRSDSSKKDNINKTGGTTGKSLKVYSSINDINKRMAYLDYIKTLYGVEPFSKRGSFTGKEIVPQNHKNILWRYNWPMNQTLYASFKMNKDNVKYIYEHMSKFKPLSLDGFPSSIHLLAKYILQNNIKISWTIKAIFPTAETLTDKMREDIERAFNTKVVDQYASSEGAPFLFSDDGKKFHIGHETGLFEFFRVKDNIYDMIVTSYINEATPIVRYKIGDQVLINSTEEYLTSYQKDVPITKIIGRGTDYLVGDNGNIVTSVNMSNVCKEFGDQVIQSQFIQVDNNCFDINLVVTKSFLDNKEKAESLLTEKLNHRLGINNKYKFNYLNEIPKEKSGKTRFIINKIGG</sequence>